<dbReference type="AlphaFoldDB" id="W9Y9T8"/>
<evidence type="ECO:0000313" key="2">
    <source>
        <dbReference type="EMBL" id="EXJ86385.1"/>
    </source>
</evidence>
<dbReference type="SUPFAM" id="SSF52799">
    <property type="entry name" value="(Phosphotyrosine protein) phosphatases II"/>
    <property type="match status" value="1"/>
</dbReference>
<sequence length="116" mass="13038">MDLPILPSKCPGHNIYIDGFHALRHPKALQEANITHVVSVIDWKFPQGWAPLRGFQHLRIPLDDVYDSNIISYFPQSNAFINQGLNYWPADQSSGSDCSPGETGDKPRQSGVLVHW</sequence>
<reference evidence="2 3" key="1">
    <citation type="submission" date="2013-03" db="EMBL/GenBank/DDBJ databases">
        <title>The Genome Sequence of Capronia epimyces CBS 606.96.</title>
        <authorList>
            <consortium name="The Broad Institute Genomics Platform"/>
            <person name="Cuomo C."/>
            <person name="de Hoog S."/>
            <person name="Gorbushina A."/>
            <person name="Walker B."/>
            <person name="Young S.K."/>
            <person name="Zeng Q."/>
            <person name="Gargeya S."/>
            <person name="Fitzgerald M."/>
            <person name="Haas B."/>
            <person name="Abouelleil A."/>
            <person name="Allen A.W."/>
            <person name="Alvarado L."/>
            <person name="Arachchi H.M."/>
            <person name="Berlin A.M."/>
            <person name="Chapman S.B."/>
            <person name="Gainer-Dewar J."/>
            <person name="Goldberg J."/>
            <person name="Griggs A."/>
            <person name="Gujja S."/>
            <person name="Hansen M."/>
            <person name="Howarth C."/>
            <person name="Imamovic A."/>
            <person name="Ireland A."/>
            <person name="Larimer J."/>
            <person name="McCowan C."/>
            <person name="Murphy C."/>
            <person name="Pearson M."/>
            <person name="Poon T.W."/>
            <person name="Priest M."/>
            <person name="Roberts A."/>
            <person name="Saif S."/>
            <person name="Shea T."/>
            <person name="Sisk P."/>
            <person name="Sykes S."/>
            <person name="Wortman J."/>
            <person name="Nusbaum C."/>
            <person name="Birren B."/>
        </authorList>
    </citation>
    <scope>NUCLEOTIDE SEQUENCE [LARGE SCALE GENOMIC DNA]</scope>
    <source>
        <strain evidence="2 3">CBS 606.96</strain>
    </source>
</reference>
<dbReference type="EMBL" id="AMGY01000003">
    <property type="protein sequence ID" value="EXJ86385.1"/>
    <property type="molecule type" value="Genomic_DNA"/>
</dbReference>
<dbReference type="GeneID" id="19167464"/>
<dbReference type="Proteomes" id="UP000019478">
    <property type="component" value="Unassembled WGS sequence"/>
</dbReference>
<dbReference type="InterPro" id="IPR029021">
    <property type="entry name" value="Prot-tyrosine_phosphatase-like"/>
</dbReference>
<dbReference type="STRING" id="1182542.W9Y9T8"/>
<dbReference type="Gene3D" id="3.90.190.10">
    <property type="entry name" value="Protein tyrosine phosphatase superfamily"/>
    <property type="match status" value="1"/>
</dbReference>
<name>W9Y9T8_9EURO</name>
<feature type="region of interest" description="Disordered" evidence="1">
    <location>
        <begin position="92"/>
        <end position="116"/>
    </location>
</feature>
<proteinExistence type="predicted"/>
<dbReference type="HOGENOM" id="CLU_2096575_0_0_1"/>
<dbReference type="RefSeq" id="XP_007731664.1">
    <property type="nucleotide sequence ID" value="XM_007733474.1"/>
</dbReference>
<accession>W9Y9T8</accession>
<organism evidence="2 3">
    <name type="scientific">Capronia epimyces CBS 606.96</name>
    <dbReference type="NCBI Taxonomy" id="1182542"/>
    <lineage>
        <taxon>Eukaryota</taxon>
        <taxon>Fungi</taxon>
        <taxon>Dikarya</taxon>
        <taxon>Ascomycota</taxon>
        <taxon>Pezizomycotina</taxon>
        <taxon>Eurotiomycetes</taxon>
        <taxon>Chaetothyriomycetidae</taxon>
        <taxon>Chaetothyriales</taxon>
        <taxon>Herpotrichiellaceae</taxon>
        <taxon>Capronia</taxon>
    </lineage>
</organism>
<comment type="caution">
    <text evidence="2">The sequence shown here is derived from an EMBL/GenBank/DDBJ whole genome shotgun (WGS) entry which is preliminary data.</text>
</comment>
<gene>
    <name evidence="2" type="ORF">A1O3_03336</name>
</gene>
<keyword evidence="3" id="KW-1185">Reference proteome</keyword>
<protein>
    <recommendedName>
        <fullName evidence="4">Protein-tyrosine-phosphatase</fullName>
    </recommendedName>
</protein>
<dbReference type="OrthoDB" id="2017893at2759"/>
<evidence type="ECO:0008006" key="4">
    <source>
        <dbReference type="Google" id="ProtNLM"/>
    </source>
</evidence>
<evidence type="ECO:0000256" key="1">
    <source>
        <dbReference type="SAM" id="MobiDB-lite"/>
    </source>
</evidence>
<evidence type="ECO:0000313" key="3">
    <source>
        <dbReference type="Proteomes" id="UP000019478"/>
    </source>
</evidence>